<dbReference type="GO" id="GO:0005886">
    <property type="term" value="C:plasma membrane"/>
    <property type="evidence" value="ECO:0007669"/>
    <property type="project" value="UniProtKB-SubCell"/>
</dbReference>
<evidence type="ECO:0000256" key="4">
    <source>
        <dbReference type="ARBA" id="ARBA00022475"/>
    </source>
</evidence>
<feature type="transmembrane region" description="Helical" evidence="9">
    <location>
        <begin position="74"/>
        <end position="94"/>
    </location>
</feature>
<proteinExistence type="inferred from homology"/>
<evidence type="ECO:0000313" key="12">
    <source>
        <dbReference type="Proteomes" id="UP000646478"/>
    </source>
</evidence>
<reference evidence="11" key="1">
    <citation type="journal article" date="2014" name="Int. J. Syst. Evol. Microbiol.">
        <title>Complete genome sequence of Corynebacterium casei LMG S-19264T (=DSM 44701T), isolated from a smear-ripened cheese.</title>
        <authorList>
            <consortium name="US DOE Joint Genome Institute (JGI-PGF)"/>
            <person name="Walter F."/>
            <person name="Albersmeier A."/>
            <person name="Kalinowski J."/>
            <person name="Ruckert C."/>
        </authorList>
    </citation>
    <scope>NUCLEOTIDE SEQUENCE</scope>
    <source>
        <strain evidence="11">CGMCC 1.15082</strain>
    </source>
</reference>
<protein>
    <recommendedName>
        <fullName evidence="10">ABC-2 type transporter transmembrane domain-containing protein</fullName>
    </recommendedName>
</protein>
<evidence type="ECO:0000259" key="10">
    <source>
        <dbReference type="Pfam" id="PF01061"/>
    </source>
</evidence>
<accession>A0A916SQW3</accession>
<dbReference type="GO" id="GO:0140359">
    <property type="term" value="F:ABC-type transporter activity"/>
    <property type="evidence" value="ECO:0007669"/>
    <property type="project" value="InterPro"/>
</dbReference>
<reference evidence="11" key="2">
    <citation type="submission" date="2020-09" db="EMBL/GenBank/DDBJ databases">
        <authorList>
            <person name="Sun Q."/>
            <person name="Zhou Y."/>
        </authorList>
    </citation>
    <scope>NUCLEOTIDE SEQUENCE</scope>
    <source>
        <strain evidence="11">CGMCC 1.15082</strain>
    </source>
</reference>
<keyword evidence="3" id="KW-0813">Transport</keyword>
<keyword evidence="7" id="KW-0762">Sugar transport</keyword>
<keyword evidence="12" id="KW-1185">Reference proteome</keyword>
<comment type="caution">
    <text evidence="11">The sequence shown here is derived from an EMBL/GenBank/DDBJ whole genome shotgun (WGS) entry which is preliminary data.</text>
</comment>
<organism evidence="11 12">
    <name type="scientific">Brucella endophytica</name>
    <dbReference type="NCBI Taxonomy" id="1963359"/>
    <lineage>
        <taxon>Bacteria</taxon>
        <taxon>Pseudomonadati</taxon>
        <taxon>Pseudomonadota</taxon>
        <taxon>Alphaproteobacteria</taxon>
        <taxon>Hyphomicrobiales</taxon>
        <taxon>Brucellaceae</taxon>
        <taxon>Brucella/Ochrobactrum group</taxon>
        <taxon>Brucella</taxon>
    </lineage>
</organism>
<evidence type="ECO:0000256" key="2">
    <source>
        <dbReference type="ARBA" id="ARBA00007783"/>
    </source>
</evidence>
<keyword evidence="6 9" id="KW-1133">Transmembrane helix</keyword>
<evidence type="ECO:0000256" key="1">
    <source>
        <dbReference type="ARBA" id="ARBA00004651"/>
    </source>
</evidence>
<dbReference type="PANTHER" id="PTHR30413">
    <property type="entry name" value="INNER MEMBRANE TRANSPORT PERMEASE"/>
    <property type="match status" value="1"/>
</dbReference>
<dbReference type="PANTHER" id="PTHR30413:SF10">
    <property type="entry name" value="CAPSULE POLYSACCHARIDE EXPORT INNER-MEMBRANE PROTEIN CTRC"/>
    <property type="match status" value="1"/>
</dbReference>
<evidence type="ECO:0000256" key="3">
    <source>
        <dbReference type="ARBA" id="ARBA00022448"/>
    </source>
</evidence>
<sequence>MLSALEPFFRDIGQALAIILNIWFWSTPIVWPEQIIPERYHWVLDYNPIYYLVTGYRQSMIYETVLWPDLWTTVYFWAVTVVLFVVGTTVFTRLKPEFADVV</sequence>
<dbReference type="InterPro" id="IPR013525">
    <property type="entry name" value="ABC2_TM"/>
</dbReference>
<dbReference type="Proteomes" id="UP000646478">
    <property type="component" value="Unassembled WGS sequence"/>
</dbReference>
<dbReference type="GO" id="GO:0015774">
    <property type="term" value="P:polysaccharide transport"/>
    <property type="evidence" value="ECO:0007669"/>
    <property type="project" value="UniProtKB-KW"/>
</dbReference>
<evidence type="ECO:0000256" key="9">
    <source>
        <dbReference type="SAM" id="Phobius"/>
    </source>
</evidence>
<evidence type="ECO:0000256" key="8">
    <source>
        <dbReference type="ARBA" id="ARBA00023136"/>
    </source>
</evidence>
<comment type="similarity">
    <text evidence="2">Belongs to the ABC-2 integral membrane protein family.</text>
</comment>
<keyword evidence="7" id="KW-0625">Polysaccharide transport</keyword>
<evidence type="ECO:0000313" key="11">
    <source>
        <dbReference type="EMBL" id="GGB12375.1"/>
    </source>
</evidence>
<evidence type="ECO:0000256" key="7">
    <source>
        <dbReference type="ARBA" id="ARBA00023047"/>
    </source>
</evidence>
<evidence type="ECO:0000256" key="6">
    <source>
        <dbReference type="ARBA" id="ARBA00022989"/>
    </source>
</evidence>
<comment type="subcellular location">
    <subcellularLocation>
        <location evidence="1">Cell membrane</location>
        <topology evidence="1">Multi-pass membrane protein</topology>
    </subcellularLocation>
</comment>
<keyword evidence="5 9" id="KW-0812">Transmembrane</keyword>
<feature type="transmembrane region" description="Helical" evidence="9">
    <location>
        <begin position="12"/>
        <end position="31"/>
    </location>
</feature>
<feature type="domain" description="ABC-2 type transporter transmembrane" evidence="10">
    <location>
        <begin position="1"/>
        <end position="60"/>
    </location>
</feature>
<dbReference type="Pfam" id="PF01061">
    <property type="entry name" value="ABC2_membrane"/>
    <property type="match status" value="1"/>
</dbReference>
<name>A0A916SQW3_9HYPH</name>
<dbReference type="GO" id="GO:0015920">
    <property type="term" value="P:lipopolysaccharide transport"/>
    <property type="evidence" value="ECO:0007669"/>
    <property type="project" value="TreeGrafter"/>
</dbReference>
<keyword evidence="4" id="KW-1003">Cell membrane</keyword>
<dbReference type="AlphaFoldDB" id="A0A916SQW3"/>
<gene>
    <name evidence="11" type="ORF">GCM10011491_45310</name>
</gene>
<dbReference type="EMBL" id="BMHH01000039">
    <property type="protein sequence ID" value="GGB12375.1"/>
    <property type="molecule type" value="Genomic_DNA"/>
</dbReference>
<keyword evidence="8 9" id="KW-0472">Membrane</keyword>
<evidence type="ECO:0000256" key="5">
    <source>
        <dbReference type="ARBA" id="ARBA00022692"/>
    </source>
</evidence>